<protein>
    <submittedName>
        <fullName evidence="3">Nucleotide-binding universal stress protein, UspA family</fullName>
    </submittedName>
</protein>
<dbReference type="InterPro" id="IPR014729">
    <property type="entry name" value="Rossmann-like_a/b/a_fold"/>
</dbReference>
<feature type="domain" description="UspA" evidence="2">
    <location>
        <begin position="1"/>
        <end position="141"/>
    </location>
</feature>
<sequence>MYQTTLVPTGEGDAALDAVDDAIEVTADDGTVHVLGVVEEIPMYDRSGKPEKFDDEDPERRERLEAAVDRVAAAVTDAGVDSETAIEAGVPAHEIADYAEAVGADAVVMGKRGLDEAADDLLGSTTERVIRNADATVVSVPVSA</sequence>
<dbReference type="AlphaFoldDB" id="A0A1G7IWG2"/>
<evidence type="ECO:0000313" key="3">
    <source>
        <dbReference type="EMBL" id="SDF17072.1"/>
    </source>
</evidence>
<dbReference type="Pfam" id="PF00582">
    <property type="entry name" value="Usp"/>
    <property type="match status" value="1"/>
</dbReference>
<dbReference type="SUPFAM" id="SSF52402">
    <property type="entry name" value="Adenine nucleotide alpha hydrolases-like"/>
    <property type="match status" value="1"/>
</dbReference>
<proteinExistence type="inferred from homology"/>
<dbReference type="PANTHER" id="PTHR46268">
    <property type="entry name" value="STRESS RESPONSE PROTEIN NHAX"/>
    <property type="match status" value="1"/>
</dbReference>
<comment type="similarity">
    <text evidence="1">Belongs to the universal stress protein A family.</text>
</comment>
<accession>A0A1G7IWG2</accession>
<dbReference type="OrthoDB" id="105697at2157"/>
<dbReference type="PANTHER" id="PTHR46268:SF6">
    <property type="entry name" value="UNIVERSAL STRESS PROTEIN UP12"/>
    <property type="match status" value="1"/>
</dbReference>
<evidence type="ECO:0000259" key="2">
    <source>
        <dbReference type="Pfam" id="PF00582"/>
    </source>
</evidence>
<reference evidence="3 4" key="1">
    <citation type="submission" date="2016-10" db="EMBL/GenBank/DDBJ databases">
        <authorList>
            <person name="Varghese N."/>
            <person name="Submissions S."/>
        </authorList>
    </citation>
    <scope>NUCLEOTIDE SEQUENCE [LARGE SCALE GENOMIC DNA]</scope>
    <source>
        <strain evidence="3 4">CGMCC 1.3527</strain>
    </source>
</reference>
<organism evidence="3 4">
    <name type="scientific">Halorubrum xinjiangense</name>
    <dbReference type="NCBI Taxonomy" id="261291"/>
    <lineage>
        <taxon>Archaea</taxon>
        <taxon>Methanobacteriati</taxon>
        <taxon>Methanobacteriota</taxon>
        <taxon>Stenosarchaea group</taxon>
        <taxon>Halobacteria</taxon>
        <taxon>Halobacteriales</taxon>
        <taxon>Haloferacaceae</taxon>
        <taxon>Halorubrum</taxon>
    </lineage>
</organism>
<evidence type="ECO:0000313" key="4">
    <source>
        <dbReference type="Proteomes" id="UP000324020"/>
    </source>
</evidence>
<dbReference type="EMBL" id="FNBO01000002">
    <property type="protein sequence ID" value="SDF17072.1"/>
    <property type="molecule type" value="Genomic_DNA"/>
</dbReference>
<name>A0A1G7IWG2_9EURY</name>
<dbReference type="InterPro" id="IPR006015">
    <property type="entry name" value="Universal_stress_UspA"/>
</dbReference>
<dbReference type="PRINTS" id="PR01438">
    <property type="entry name" value="UNVRSLSTRESS"/>
</dbReference>
<keyword evidence="4" id="KW-1185">Reference proteome</keyword>
<dbReference type="CDD" id="cd00293">
    <property type="entry name" value="USP-like"/>
    <property type="match status" value="1"/>
</dbReference>
<dbReference type="InterPro" id="IPR006016">
    <property type="entry name" value="UspA"/>
</dbReference>
<evidence type="ECO:0000256" key="1">
    <source>
        <dbReference type="ARBA" id="ARBA00008791"/>
    </source>
</evidence>
<dbReference type="Proteomes" id="UP000324020">
    <property type="component" value="Unassembled WGS sequence"/>
</dbReference>
<dbReference type="RefSeq" id="WP_149797732.1">
    <property type="nucleotide sequence ID" value="NZ_FNBO01000002.1"/>
</dbReference>
<dbReference type="Gene3D" id="3.40.50.620">
    <property type="entry name" value="HUPs"/>
    <property type="match status" value="1"/>
</dbReference>
<gene>
    <name evidence="3" type="ORF">SAMN04488067_102204</name>
</gene>